<proteinExistence type="inferred from homology"/>
<reference evidence="9" key="1">
    <citation type="journal article" date="2019" name="Int. J. Syst. Evol. Microbiol.">
        <title>The Global Catalogue of Microorganisms (GCM) 10K type strain sequencing project: providing services to taxonomists for standard genome sequencing and annotation.</title>
        <authorList>
            <consortium name="The Broad Institute Genomics Platform"/>
            <consortium name="The Broad Institute Genome Sequencing Center for Infectious Disease"/>
            <person name="Wu L."/>
            <person name="Ma J."/>
        </authorList>
    </citation>
    <scope>NUCLEOTIDE SEQUENCE [LARGE SCALE GENOMIC DNA]</scope>
    <source>
        <strain evidence="9">KCTC 23916</strain>
    </source>
</reference>
<keyword evidence="6 7" id="KW-0472">Membrane</keyword>
<organism evidence="8 9">
    <name type="scientific">Undibacterium macrobrachii</name>
    <dbReference type="NCBI Taxonomy" id="1119058"/>
    <lineage>
        <taxon>Bacteria</taxon>
        <taxon>Pseudomonadati</taxon>
        <taxon>Pseudomonadota</taxon>
        <taxon>Betaproteobacteria</taxon>
        <taxon>Burkholderiales</taxon>
        <taxon>Oxalobacteraceae</taxon>
        <taxon>Undibacterium</taxon>
    </lineage>
</organism>
<dbReference type="Pfam" id="PF07681">
    <property type="entry name" value="DoxX"/>
    <property type="match status" value="1"/>
</dbReference>
<evidence type="ECO:0000256" key="4">
    <source>
        <dbReference type="ARBA" id="ARBA00022692"/>
    </source>
</evidence>
<name>A0ABQ2X803_9BURK</name>
<comment type="caution">
    <text evidence="8">The sequence shown here is derived from an EMBL/GenBank/DDBJ whole genome shotgun (WGS) entry which is preliminary data.</text>
</comment>
<dbReference type="EMBL" id="BMYT01000001">
    <property type="protein sequence ID" value="GGX04174.1"/>
    <property type="molecule type" value="Genomic_DNA"/>
</dbReference>
<evidence type="ECO:0000256" key="7">
    <source>
        <dbReference type="SAM" id="Phobius"/>
    </source>
</evidence>
<dbReference type="Proteomes" id="UP000620127">
    <property type="component" value="Unassembled WGS sequence"/>
</dbReference>
<gene>
    <name evidence="8" type="ORF">GCM10011282_07940</name>
</gene>
<keyword evidence="4 7" id="KW-0812">Transmembrane</keyword>
<sequence length="157" mass="17896">MNHFLHLHQLLMRCDVLLHRYASDVIGFVLRGFIAWQFLKSALNKLRDWPSTISLFQDEYQVPFLSPELAAYLGTGAELLFAILLILGLFSSLSALALLFVNLMAVVSYPILWELECPAGLNDHFYWAVLLMLVIVFGAGKWSLDHWLGQVNQGRNF</sequence>
<keyword evidence="3" id="KW-1003">Cell membrane</keyword>
<feature type="transmembrane region" description="Helical" evidence="7">
    <location>
        <begin position="21"/>
        <end position="39"/>
    </location>
</feature>
<dbReference type="PANTHER" id="PTHR33452:SF1">
    <property type="entry name" value="INNER MEMBRANE PROTEIN YPHA-RELATED"/>
    <property type="match status" value="1"/>
</dbReference>
<keyword evidence="5 7" id="KW-1133">Transmembrane helix</keyword>
<evidence type="ECO:0000313" key="8">
    <source>
        <dbReference type="EMBL" id="GGX04174.1"/>
    </source>
</evidence>
<evidence type="ECO:0000256" key="6">
    <source>
        <dbReference type="ARBA" id="ARBA00023136"/>
    </source>
</evidence>
<accession>A0ABQ2X803</accession>
<protein>
    <submittedName>
        <fullName evidence="8">Membrane protein</fullName>
    </submittedName>
</protein>
<feature type="transmembrane region" description="Helical" evidence="7">
    <location>
        <begin position="125"/>
        <end position="144"/>
    </location>
</feature>
<feature type="transmembrane region" description="Helical" evidence="7">
    <location>
        <begin position="95"/>
        <end position="113"/>
    </location>
</feature>
<dbReference type="InterPro" id="IPR032808">
    <property type="entry name" value="DoxX"/>
</dbReference>
<keyword evidence="9" id="KW-1185">Reference proteome</keyword>
<dbReference type="PANTHER" id="PTHR33452">
    <property type="entry name" value="OXIDOREDUCTASE CATD-RELATED"/>
    <property type="match status" value="1"/>
</dbReference>
<comment type="similarity">
    <text evidence="2">Belongs to the DoxX family.</text>
</comment>
<evidence type="ECO:0000256" key="5">
    <source>
        <dbReference type="ARBA" id="ARBA00022989"/>
    </source>
</evidence>
<feature type="transmembrane region" description="Helical" evidence="7">
    <location>
        <begin position="69"/>
        <end position="90"/>
    </location>
</feature>
<dbReference type="RefSeq" id="WP_229827054.1">
    <property type="nucleotide sequence ID" value="NZ_BMYT01000001.1"/>
</dbReference>
<evidence type="ECO:0000313" key="9">
    <source>
        <dbReference type="Proteomes" id="UP000620127"/>
    </source>
</evidence>
<evidence type="ECO:0000256" key="3">
    <source>
        <dbReference type="ARBA" id="ARBA00022475"/>
    </source>
</evidence>
<evidence type="ECO:0000256" key="2">
    <source>
        <dbReference type="ARBA" id="ARBA00006679"/>
    </source>
</evidence>
<evidence type="ECO:0000256" key="1">
    <source>
        <dbReference type="ARBA" id="ARBA00004651"/>
    </source>
</evidence>
<comment type="subcellular location">
    <subcellularLocation>
        <location evidence="1">Cell membrane</location>
        <topology evidence="1">Multi-pass membrane protein</topology>
    </subcellularLocation>
</comment>
<dbReference type="InterPro" id="IPR051907">
    <property type="entry name" value="DoxX-like_oxidoreductase"/>
</dbReference>